<keyword evidence="2" id="KW-0812">Transmembrane</keyword>
<evidence type="ECO:0000313" key="3">
    <source>
        <dbReference type="EMBL" id="GGZ87339.1"/>
    </source>
</evidence>
<dbReference type="AlphaFoldDB" id="A0A918VCT5"/>
<evidence type="ECO:0000256" key="2">
    <source>
        <dbReference type="SAM" id="Phobius"/>
    </source>
</evidence>
<protein>
    <recommendedName>
        <fullName evidence="5">Integral membrane protein</fullName>
    </recommendedName>
</protein>
<feature type="transmembrane region" description="Helical" evidence="2">
    <location>
        <begin position="52"/>
        <end position="72"/>
    </location>
</feature>
<reference evidence="3" key="1">
    <citation type="journal article" date="2014" name="Int. J. Syst. Evol. Microbiol.">
        <title>Complete genome sequence of Corynebacterium casei LMG S-19264T (=DSM 44701T), isolated from a smear-ripened cheese.</title>
        <authorList>
            <consortium name="US DOE Joint Genome Institute (JGI-PGF)"/>
            <person name="Walter F."/>
            <person name="Albersmeier A."/>
            <person name="Kalinowski J."/>
            <person name="Ruckert C."/>
        </authorList>
    </citation>
    <scope>NUCLEOTIDE SEQUENCE</scope>
    <source>
        <strain evidence="3">JCM 5016</strain>
    </source>
</reference>
<gene>
    <name evidence="3" type="ORF">GCM10010389_27140</name>
</gene>
<feature type="transmembrane region" description="Helical" evidence="2">
    <location>
        <begin position="184"/>
        <end position="202"/>
    </location>
</feature>
<reference evidence="3" key="2">
    <citation type="submission" date="2020-09" db="EMBL/GenBank/DDBJ databases">
        <authorList>
            <person name="Sun Q."/>
            <person name="Ohkuma M."/>
        </authorList>
    </citation>
    <scope>NUCLEOTIDE SEQUENCE</scope>
    <source>
        <strain evidence="3">JCM 5016</strain>
    </source>
</reference>
<comment type="caution">
    <text evidence="3">The sequence shown here is derived from an EMBL/GenBank/DDBJ whole genome shotgun (WGS) entry which is preliminary data.</text>
</comment>
<keyword evidence="4" id="KW-1185">Reference proteome</keyword>
<evidence type="ECO:0000256" key="1">
    <source>
        <dbReference type="SAM" id="MobiDB-lite"/>
    </source>
</evidence>
<dbReference type="EMBL" id="BMWH01000008">
    <property type="protein sequence ID" value="GGZ87339.1"/>
    <property type="molecule type" value="Genomic_DNA"/>
</dbReference>
<evidence type="ECO:0000313" key="4">
    <source>
        <dbReference type="Proteomes" id="UP000623010"/>
    </source>
</evidence>
<keyword evidence="2" id="KW-0472">Membrane</keyword>
<keyword evidence="2" id="KW-1133">Transmembrane helix</keyword>
<feature type="region of interest" description="Disordered" evidence="1">
    <location>
        <begin position="1"/>
        <end position="45"/>
    </location>
</feature>
<sequence>MAPRPAVPHGRACSGPAFFPHRGDAMPDPADRARPDSAAPKRIPRHRPAEQSLFSGIYGLVLASALVAALDATGEKADPGSDALWVLLTALASSAAHGYAHVIAQRASADGSAAMSRWRLALAEWPLVAAVLPAFGMLLAAAAGWWTEATAVNTALLFNTAALFGWGTWAARAAGHGWPSSCRAGSLDMLIGVAIIIANALIK</sequence>
<organism evidence="3 4">
    <name type="scientific">Streptomyces echinoruber</name>
    <dbReference type="NCBI Taxonomy" id="68898"/>
    <lineage>
        <taxon>Bacteria</taxon>
        <taxon>Bacillati</taxon>
        <taxon>Actinomycetota</taxon>
        <taxon>Actinomycetes</taxon>
        <taxon>Kitasatosporales</taxon>
        <taxon>Streptomycetaceae</taxon>
        <taxon>Streptomyces</taxon>
    </lineage>
</organism>
<proteinExistence type="predicted"/>
<evidence type="ECO:0008006" key="5">
    <source>
        <dbReference type="Google" id="ProtNLM"/>
    </source>
</evidence>
<feature type="transmembrane region" description="Helical" evidence="2">
    <location>
        <begin position="84"/>
        <end position="104"/>
    </location>
</feature>
<accession>A0A918VCT5</accession>
<feature type="transmembrane region" description="Helical" evidence="2">
    <location>
        <begin position="125"/>
        <end position="146"/>
    </location>
</feature>
<dbReference type="Proteomes" id="UP000623010">
    <property type="component" value="Unassembled WGS sequence"/>
</dbReference>
<name>A0A918VCT5_9ACTN</name>
<feature type="compositionally biased region" description="Basic and acidic residues" evidence="1">
    <location>
        <begin position="21"/>
        <end position="35"/>
    </location>
</feature>